<dbReference type="OrthoDB" id="360481at2759"/>
<dbReference type="GO" id="GO:0003723">
    <property type="term" value="F:RNA binding"/>
    <property type="evidence" value="ECO:0007669"/>
    <property type="project" value="UniProtKB-UniRule"/>
</dbReference>
<protein>
    <recommendedName>
        <fullName evidence="5">ATP-dependent RNA helicase</fullName>
        <ecNumber evidence="5">3.6.4.13</ecNumber>
    </recommendedName>
</protein>
<dbReference type="InterPro" id="IPR027417">
    <property type="entry name" value="P-loop_NTPase"/>
</dbReference>
<evidence type="ECO:0000256" key="1">
    <source>
        <dbReference type="ARBA" id="ARBA00022741"/>
    </source>
</evidence>
<dbReference type="PROSITE" id="PS51192">
    <property type="entry name" value="HELICASE_ATP_BIND_1"/>
    <property type="match status" value="1"/>
</dbReference>
<dbReference type="EMBL" id="GG665071">
    <property type="protein sequence ID" value="KNG75600.1"/>
    <property type="molecule type" value="Genomic_DNA"/>
</dbReference>
<dbReference type="FunFam" id="3.40.50.300:FF:003129">
    <property type="entry name" value="DEAD box ATP-dependent RNA helicase"/>
    <property type="match status" value="1"/>
</dbReference>
<evidence type="ECO:0000256" key="5">
    <source>
        <dbReference type="RuleBase" id="RU365068"/>
    </source>
</evidence>
<dbReference type="InterPro" id="IPR011545">
    <property type="entry name" value="DEAD/DEAH_box_helicase_dom"/>
</dbReference>
<dbReference type="PANTHER" id="PTHR24031">
    <property type="entry name" value="RNA HELICASE"/>
    <property type="match status" value="1"/>
</dbReference>
<dbReference type="GO" id="GO:0016787">
    <property type="term" value="F:hydrolase activity"/>
    <property type="evidence" value="ECO:0007669"/>
    <property type="project" value="UniProtKB-KW"/>
</dbReference>
<reference evidence="9" key="1">
    <citation type="submission" date="2015-07" db="EMBL/GenBank/DDBJ databases">
        <title>Annotation of Plasmodium falciparum IGH-CR14.</title>
        <authorList>
            <consortium name="The Broad Institute Genome Sequencing Platform"/>
            <person name="Volkman S.K."/>
            <person name="Neafsey D.E."/>
            <person name="Dash A.P."/>
            <person name="Chitnis C.E."/>
            <person name="Hartl D.L."/>
            <person name="Young S.K."/>
            <person name="Zeng Q."/>
            <person name="Koehrsen M."/>
            <person name="Alvarado L."/>
            <person name="Berlin A."/>
            <person name="Borenstein D."/>
            <person name="Chapman S.B."/>
            <person name="Chen Z."/>
            <person name="Engels R."/>
            <person name="Freedman E."/>
            <person name="Gellesch M."/>
            <person name="Goldberg J."/>
            <person name="Griggs A."/>
            <person name="Gujja S."/>
            <person name="Heilman E.R."/>
            <person name="Heiman D.I."/>
            <person name="Howarth C."/>
            <person name="Jen D."/>
            <person name="Larson L."/>
            <person name="Mehta T."/>
            <person name="Neiman D."/>
            <person name="Park D."/>
            <person name="Pearson M."/>
            <person name="Roberts A."/>
            <person name="Saif S."/>
            <person name="Shea T."/>
            <person name="Shenoy N."/>
            <person name="Sisk P."/>
            <person name="Stolte C."/>
            <person name="Sykes S."/>
            <person name="Walk T."/>
            <person name="White J."/>
            <person name="Yandava C."/>
            <person name="Haas B."/>
            <person name="Henn M.R."/>
            <person name="Nusbaum C."/>
            <person name="Birren B."/>
        </authorList>
    </citation>
    <scope>NUCLEOTIDE SEQUENCE [LARGE SCALE GENOMIC DNA]</scope>
    <source>
        <strain evidence="9">IGH-CR14</strain>
    </source>
</reference>
<dbReference type="GO" id="GO:0005524">
    <property type="term" value="F:ATP binding"/>
    <property type="evidence" value="ECO:0007669"/>
    <property type="project" value="UniProtKB-UniRule"/>
</dbReference>
<dbReference type="Pfam" id="PF00271">
    <property type="entry name" value="Helicase_C"/>
    <property type="match status" value="1"/>
</dbReference>
<dbReference type="SUPFAM" id="SSF69349">
    <property type="entry name" value="Phage fibre proteins"/>
    <property type="match status" value="1"/>
</dbReference>
<comment type="similarity">
    <text evidence="5">Belongs to the DEAD box helicase family.</text>
</comment>
<evidence type="ECO:0000259" key="7">
    <source>
        <dbReference type="PROSITE" id="PS51194"/>
    </source>
</evidence>
<dbReference type="GO" id="GO:0003724">
    <property type="term" value="F:RNA helicase activity"/>
    <property type="evidence" value="ECO:0007669"/>
    <property type="project" value="UniProtKB-EC"/>
</dbReference>
<evidence type="ECO:0000256" key="4">
    <source>
        <dbReference type="ARBA" id="ARBA00022884"/>
    </source>
</evidence>
<dbReference type="PROSITE" id="PS51194">
    <property type="entry name" value="HELICASE_CTER"/>
    <property type="match status" value="1"/>
</dbReference>
<comment type="domain">
    <text evidence="5">The Q motif is unique to and characteristic of the DEAD box family of RNA helicases and controls ATP binding and hydrolysis.</text>
</comment>
<keyword evidence="1 5" id="KW-0547">Nucleotide-binding</keyword>
<dbReference type="SMART" id="SM00487">
    <property type="entry name" value="DEXDc"/>
    <property type="match status" value="1"/>
</dbReference>
<evidence type="ECO:0000256" key="2">
    <source>
        <dbReference type="ARBA" id="ARBA00022801"/>
    </source>
</evidence>
<accession>A0A0L1I8Q2</accession>
<dbReference type="Gene3D" id="3.40.50.300">
    <property type="entry name" value="P-loop containing nucleotide triphosphate hydrolases"/>
    <property type="match status" value="2"/>
</dbReference>
<dbReference type="InterPro" id="IPR001650">
    <property type="entry name" value="Helicase_C-like"/>
</dbReference>
<sequence length="1311" mass="157451">MLCASKIKHDEKSYRNIFSYIFQKIKRKRKQNNYVFTKNIINDVLCIRDSIKKDEIEEEEKKKKIIEEKEGTFLINFVNEKNKIIYDNINDLNKYCIDKFKKYKCDVYISTSSNREYVPYYLYDFFINYPLLKWYITNKTTHKISDNYMNSNRCISSNYHMCRKKKKKYNNFRECKRVYYIQKNIKRYSMNNLFDNKNNICKYLILNKKRLEANNLFNLIKYYNVHKKELFLSSLEHKKLDNINFDSYIKLSLIKNFNVKYLTTVQYVTFPLFLKNYDLLISSFKSSGKTLAYMNCLVHKIIIQINNLRKKTNIKDNYVLGLIICPNVILVEQSYGILKKLIMYHPYNIICYYMHGKKYINIQDEIKNLKKKRPHIIITTPGYLMNFIKYFKNFSQIFFLCDTLIIDEAHFLVDNNYMKNILIIKNILPKSHQTILLTCIVNNFLKNLAYRFLRLHYIHINLINNCIYDHEQLLDPSINQQYQETNKNIIKNIQHITNNINHMNKSKYQLIVQNGFKRLINFNLQLYNELNNKHIYPPNNILFYDNIGKLWYPKEANIFFQNVQSQYNLDNDNITLEEKKKNKNKIIIKKNKIIIKKNNIIIKKNNNNNNNNNNNVDINDDTQIYDSSKESNYILPFSKKEMKIKKLKLSNSDYNRYHCSHHNKNDNKYIPTHVLLKQEYLIYESNKLSLILFNILHNELITNNNINIVIFMPTVKILQFFYVIYKHYIFKGYIFLLYLKLKKIKWKHPQDIKSYLANHSTYYDKDTVNFTVSSNPYIITNDSTIYQNFNVIHSYDHSVNTNHIIKNDEFTIKRNGEFTIKRNGEVTIKRNGEVTIKKNDDVTIKQNDDVTIKQNDDVTIKQNDDVTIKQNDDVTIKQNDEVTIKQNDEVTIKQNDNFTNEHMCNYLLNYIQQCTDEYEELKDVSILSLHSKMSLDKKRYTLNCFNGTNLDNEDDEKKKKKKKKKILFATSLLHQGIELNKVNLVIHLGMCKNVDEYILRTNIVTTKYTRGRSLLLLNELEAHYLYILYKNNIPITPINKNYINLVYKNNLLLQHLLNYKYDMGTHEMENINTDIKHKCDKKMNDTNKNIDDQKNIYHENNCSIQIQTFNNYYYKKDENNFFQYNYHNEKDYKNIFFTFNIKHIEWYKYKHLLSSCELMYRSFLGFYCEKNEFLKYEKWQVPSLIKNIIYSFGYLENFYITKCMAARLQIINAPDTFIKFNATSKSVLISSLPTYKSYKSKTNEFKLKKCANQNSTNINTPNINNYNKHNTNYDYLKDDDPLNDFNLLKPNDENQNMQTHPLYFTFHKYVS</sequence>
<dbReference type="Proteomes" id="UP000054562">
    <property type="component" value="Unassembled WGS sequence"/>
</dbReference>
<gene>
    <name evidence="8" type="ORF">PFMG_01870</name>
</gene>
<organism evidence="8 9">
    <name type="scientific">Plasmodium falciparum IGH-CR14</name>
    <dbReference type="NCBI Taxonomy" id="580059"/>
    <lineage>
        <taxon>Eukaryota</taxon>
        <taxon>Sar</taxon>
        <taxon>Alveolata</taxon>
        <taxon>Apicomplexa</taxon>
        <taxon>Aconoidasida</taxon>
        <taxon>Haemosporida</taxon>
        <taxon>Plasmodiidae</taxon>
        <taxon>Plasmodium</taxon>
        <taxon>Plasmodium (Laverania)</taxon>
    </lineage>
</organism>
<keyword evidence="3 5" id="KW-0067">ATP-binding</keyword>
<evidence type="ECO:0000313" key="9">
    <source>
        <dbReference type="Proteomes" id="UP000054562"/>
    </source>
</evidence>
<feature type="domain" description="Helicase C-terminal" evidence="7">
    <location>
        <begin position="875"/>
        <end position="1044"/>
    </location>
</feature>
<feature type="domain" description="Helicase ATP-binding" evidence="6">
    <location>
        <begin position="270"/>
        <end position="459"/>
    </location>
</feature>
<keyword evidence="2 5" id="KW-0378">Hydrolase</keyword>
<name>A0A0L1I8Q2_PLAFA</name>
<dbReference type="InterPro" id="IPR014001">
    <property type="entry name" value="Helicase_ATP-bd"/>
</dbReference>
<proteinExistence type="inferred from homology"/>
<comment type="function">
    <text evidence="5">RNA helicase.</text>
</comment>
<comment type="catalytic activity">
    <reaction evidence="5">
        <text>ATP + H2O = ADP + phosphate + H(+)</text>
        <dbReference type="Rhea" id="RHEA:13065"/>
        <dbReference type="ChEBI" id="CHEBI:15377"/>
        <dbReference type="ChEBI" id="CHEBI:15378"/>
        <dbReference type="ChEBI" id="CHEBI:30616"/>
        <dbReference type="ChEBI" id="CHEBI:43474"/>
        <dbReference type="ChEBI" id="CHEBI:456216"/>
        <dbReference type="EC" id="3.6.4.13"/>
    </reaction>
</comment>
<keyword evidence="4 5" id="KW-0694">RNA-binding</keyword>
<dbReference type="EC" id="3.6.4.13" evidence="5"/>
<evidence type="ECO:0000259" key="6">
    <source>
        <dbReference type="PROSITE" id="PS51192"/>
    </source>
</evidence>
<dbReference type="Pfam" id="PF00270">
    <property type="entry name" value="DEAD"/>
    <property type="match status" value="1"/>
</dbReference>
<reference evidence="9" key="2">
    <citation type="submission" date="2015-07" db="EMBL/GenBank/DDBJ databases">
        <title>The genome sequence of Plasmodium falciparum IGH-CR14.</title>
        <authorList>
            <consortium name="The Broad Institute Genome Sequencing Platform"/>
            <person name="Volkman S.K."/>
            <person name="Neafsey D.E."/>
            <person name="Dash A.P."/>
            <person name="Chitnis C.E."/>
            <person name="Hartl D.L."/>
            <person name="Young S.K."/>
            <person name="Kodira C.D."/>
            <person name="Zeng Q."/>
            <person name="Koehrsen M."/>
            <person name="Godfrey P."/>
            <person name="Alvarado L."/>
            <person name="Berlin A."/>
            <person name="Borenstein D."/>
            <person name="Chen Z."/>
            <person name="Engels R."/>
            <person name="Freedman E."/>
            <person name="Gellesch M."/>
            <person name="Goldberg J."/>
            <person name="Griggs A."/>
            <person name="Gujja S."/>
            <person name="Heiman D."/>
            <person name="Hepburn T."/>
            <person name="Howarth C."/>
            <person name="Jen D."/>
            <person name="Larson L."/>
            <person name="Lewis B."/>
            <person name="Mehta T."/>
            <person name="Park D."/>
            <person name="Pearson M."/>
            <person name="Roberts A."/>
            <person name="Saif S."/>
            <person name="Shea T."/>
            <person name="Shenoy N."/>
            <person name="Sisk P."/>
            <person name="Stolte C."/>
            <person name="Sykes S."/>
            <person name="Walk T."/>
            <person name="White J."/>
            <person name="Yandava C."/>
            <person name="Wirth D.F."/>
            <person name="Nusbaum C."/>
            <person name="Birren B."/>
        </authorList>
    </citation>
    <scope>NUCLEOTIDE SEQUENCE [LARGE SCALE GENOMIC DNA]</scope>
    <source>
        <strain evidence="9">IGH-CR14</strain>
    </source>
</reference>
<keyword evidence="5 8" id="KW-0347">Helicase</keyword>
<evidence type="ECO:0000313" key="8">
    <source>
        <dbReference type="EMBL" id="KNG75600.1"/>
    </source>
</evidence>
<evidence type="ECO:0000256" key="3">
    <source>
        <dbReference type="ARBA" id="ARBA00022840"/>
    </source>
</evidence>
<dbReference type="SUPFAM" id="SSF52540">
    <property type="entry name" value="P-loop containing nucleoside triphosphate hydrolases"/>
    <property type="match status" value="2"/>
</dbReference>